<keyword evidence="3" id="KW-0472">Membrane</keyword>
<gene>
    <name evidence="6" type="ORF">LOTGIDRAFT_237273</name>
</gene>
<dbReference type="HOGENOM" id="CLU_368546_0_0_1"/>
<feature type="region of interest" description="Disordered" evidence="2">
    <location>
        <begin position="654"/>
        <end position="680"/>
    </location>
</feature>
<dbReference type="InterPro" id="IPR058727">
    <property type="entry name" value="Helical_Vwde"/>
</dbReference>
<evidence type="ECO:0000259" key="5">
    <source>
        <dbReference type="PROSITE" id="PS01186"/>
    </source>
</evidence>
<dbReference type="RefSeq" id="XP_009044642.1">
    <property type="nucleotide sequence ID" value="XM_009046394.1"/>
</dbReference>
<evidence type="ECO:0000313" key="6">
    <source>
        <dbReference type="EMBL" id="ESP04743.1"/>
    </source>
</evidence>
<feature type="domain" description="EGF-like" evidence="4 5">
    <location>
        <begin position="337"/>
        <end position="348"/>
    </location>
</feature>
<dbReference type="Proteomes" id="UP000030746">
    <property type="component" value="Unassembled WGS sequence"/>
</dbReference>
<proteinExistence type="predicted"/>
<evidence type="ECO:0000256" key="3">
    <source>
        <dbReference type="SAM" id="Phobius"/>
    </source>
</evidence>
<dbReference type="STRING" id="225164.V4B367"/>
<keyword evidence="3" id="KW-0812">Transmembrane</keyword>
<evidence type="ECO:0000313" key="7">
    <source>
        <dbReference type="Proteomes" id="UP000030746"/>
    </source>
</evidence>
<dbReference type="Pfam" id="PF23106">
    <property type="entry name" value="EGF_Teneurin"/>
    <property type="match status" value="1"/>
</dbReference>
<dbReference type="InterPro" id="IPR000742">
    <property type="entry name" value="EGF"/>
</dbReference>
<keyword evidence="1" id="KW-0325">Glycoprotein</keyword>
<dbReference type="KEGG" id="lgi:LOTGIDRAFT_237273"/>
<name>V4B367_LOTGI</name>
<dbReference type="AlphaFoldDB" id="V4B367"/>
<dbReference type="FunFam" id="2.10.25.10:FF:000001">
    <property type="entry name" value="Tenascin C"/>
    <property type="match status" value="1"/>
</dbReference>
<accession>V4B367</accession>
<dbReference type="OrthoDB" id="5989069at2759"/>
<dbReference type="PROSITE" id="PS00022">
    <property type="entry name" value="EGF_1"/>
    <property type="match status" value="1"/>
</dbReference>
<dbReference type="OMA" id="CESFMAN"/>
<evidence type="ECO:0000259" key="4">
    <source>
        <dbReference type="PROSITE" id="PS00022"/>
    </source>
</evidence>
<keyword evidence="3" id="KW-1133">Transmembrane helix</keyword>
<evidence type="ECO:0000256" key="1">
    <source>
        <dbReference type="ARBA" id="ARBA00023180"/>
    </source>
</evidence>
<dbReference type="Pfam" id="PF26129">
    <property type="entry name" value="Vwde"/>
    <property type="match status" value="1"/>
</dbReference>
<reference evidence="6 7" key="1">
    <citation type="journal article" date="2013" name="Nature">
        <title>Insights into bilaterian evolution from three spiralian genomes.</title>
        <authorList>
            <person name="Simakov O."/>
            <person name="Marletaz F."/>
            <person name="Cho S.J."/>
            <person name="Edsinger-Gonzales E."/>
            <person name="Havlak P."/>
            <person name="Hellsten U."/>
            <person name="Kuo D.H."/>
            <person name="Larsson T."/>
            <person name="Lv J."/>
            <person name="Arendt D."/>
            <person name="Savage R."/>
            <person name="Osoegawa K."/>
            <person name="de Jong P."/>
            <person name="Grimwood J."/>
            <person name="Chapman J.A."/>
            <person name="Shapiro H."/>
            <person name="Aerts A."/>
            <person name="Otillar R.P."/>
            <person name="Terry A.Y."/>
            <person name="Boore J.L."/>
            <person name="Grigoriev I.V."/>
            <person name="Lindberg D.R."/>
            <person name="Seaver E.C."/>
            <person name="Weisblat D.A."/>
            <person name="Putnam N.H."/>
            <person name="Rokhsar D.S."/>
        </authorList>
    </citation>
    <scope>NUCLEOTIDE SEQUENCE [LARGE SCALE GENOMIC DNA]</scope>
</reference>
<protein>
    <recommendedName>
        <fullName evidence="4 5">EGF-like domain-containing protein</fullName>
    </recommendedName>
</protein>
<evidence type="ECO:0000256" key="2">
    <source>
        <dbReference type="SAM" id="MobiDB-lite"/>
    </source>
</evidence>
<dbReference type="Gene3D" id="2.10.25.10">
    <property type="entry name" value="Laminin"/>
    <property type="match status" value="1"/>
</dbReference>
<feature type="region of interest" description="Disordered" evidence="2">
    <location>
        <begin position="731"/>
        <end position="756"/>
    </location>
</feature>
<dbReference type="CTD" id="20250404"/>
<dbReference type="GeneID" id="20250404"/>
<dbReference type="PROSITE" id="PS01186">
    <property type="entry name" value="EGF_2"/>
    <property type="match status" value="1"/>
</dbReference>
<feature type="transmembrane region" description="Helical" evidence="3">
    <location>
        <begin position="695"/>
        <end position="720"/>
    </location>
</feature>
<keyword evidence="7" id="KW-1185">Reference proteome</keyword>
<dbReference type="EMBL" id="KB199652">
    <property type="protein sequence ID" value="ESP04743.1"/>
    <property type="molecule type" value="Genomic_DNA"/>
</dbReference>
<sequence length="756" mass="84680">MDNVEVQVQVTDCSGVGTGFCVCGVVVRVGRTAFMINHCNLGYWYIDYILCDDGGDVLDVRKMRETTFGIYFPSDTVINIYQQQQSIHNWLSIRINPSVRDIGKTSGLCGELTDDPPDVQYNNAYFNSWRVQKEVNLFDPYNWRNLSAWTSAGRFEHCRCDENVQENIETSVNCSPVPGSQTCSSDTDYTLFHKKKCINPLRKKRSLPRWSQTAILHHKRLRRDVSWKNGWTMDSASEYCSGLFNNSMVIKRCEGIRGINIEGAVETCVSDIQLSGTDVFALSSISSVSSKCIREARMNGTLREEKVENGKTILEMVEEVSCPGECSNQGLCEDGKCICKSGYIGSDCSVSLNEPPLAHNLEADGHCDLSLDGCTEVAVFGGRFVDHDKTKCKLLPFKMKNDQVTVSKERIIQTAVFESIGEVTCKLPSRKRRRRSVNVPVIDETVTGYKVSVSNNGQNYSQQLNFIIYNTECINCNIDNSNEIICTFSSNYCIIDAICYSNSLFQSNYCIIDAICYSNGLSQSNYCIIDAICYNNSLFQSNYCIIDAICYSNGLFQFNYCIIDAICYSNGLFQSNYCIIDAICYSNGLFQSNYCIIDAICYSNGLFQFNYCIIDAICYSNGLFINGTEMEVTEEPLTTEMASTTMDDITENSSTTEMTDTTMDDATKSPAPTEVTKTTRNTVTEDPSAENQMDYVVIGISVTAAVVFIIVSVTIFCLAYKRKRVPSTRAKTVTPTTNPNYDFSNINPYDNTRNSR</sequence>
<organism evidence="6 7">
    <name type="scientific">Lottia gigantea</name>
    <name type="common">Giant owl limpet</name>
    <dbReference type="NCBI Taxonomy" id="225164"/>
    <lineage>
        <taxon>Eukaryota</taxon>
        <taxon>Metazoa</taxon>
        <taxon>Spiralia</taxon>
        <taxon>Lophotrochozoa</taxon>
        <taxon>Mollusca</taxon>
        <taxon>Gastropoda</taxon>
        <taxon>Patellogastropoda</taxon>
        <taxon>Lottioidea</taxon>
        <taxon>Lottiidae</taxon>
        <taxon>Lottia</taxon>
    </lineage>
</organism>